<feature type="compositionally biased region" description="Basic and acidic residues" evidence="1">
    <location>
        <begin position="117"/>
        <end position="133"/>
    </location>
</feature>
<dbReference type="EMBL" id="CP026309">
    <property type="protein sequence ID" value="AUV83405.1"/>
    <property type="molecule type" value="Genomic_DNA"/>
</dbReference>
<reference evidence="2 3" key="1">
    <citation type="submission" date="2018-01" db="EMBL/GenBank/DDBJ databases">
        <title>Complete genome sequence of Salinigranum rubrum GX10T, an extremely halophilic archaeon isolated from a marine solar saltern.</title>
        <authorList>
            <person name="Han S."/>
        </authorList>
    </citation>
    <scope>NUCLEOTIDE SEQUENCE [LARGE SCALE GENOMIC DNA]</scope>
    <source>
        <strain evidence="2 3">GX10</strain>
    </source>
</reference>
<dbReference type="AlphaFoldDB" id="A0A2I8VND4"/>
<protein>
    <submittedName>
        <fullName evidence="2">Uncharacterized protein</fullName>
    </submittedName>
</protein>
<dbReference type="RefSeq" id="WP_103427094.1">
    <property type="nucleotide sequence ID" value="NZ_CP026309.1"/>
</dbReference>
<evidence type="ECO:0000256" key="1">
    <source>
        <dbReference type="SAM" id="MobiDB-lite"/>
    </source>
</evidence>
<organism evidence="2 3">
    <name type="scientific">Salinigranum rubrum</name>
    <dbReference type="NCBI Taxonomy" id="755307"/>
    <lineage>
        <taxon>Archaea</taxon>
        <taxon>Methanobacteriati</taxon>
        <taxon>Methanobacteriota</taxon>
        <taxon>Stenosarchaea group</taxon>
        <taxon>Halobacteria</taxon>
        <taxon>Halobacteriales</taxon>
        <taxon>Haloferacaceae</taxon>
        <taxon>Salinigranum</taxon>
    </lineage>
</organism>
<evidence type="ECO:0000313" key="3">
    <source>
        <dbReference type="Proteomes" id="UP000236584"/>
    </source>
</evidence>
<proteinExistence type="predicted"/>
<evidence type="ECO:0000313" key="2">
    <source>
        <dbReference type="EMBL" id="AUV83405.1"/>
    </source>
</evidence>
<dbReference type="OrthoDB" id="327558at2157"/>
<dbReference type="GeneID" id="35594146"/>
<feature type="compositionally biased region" description="Low complexity" evidence="1">
    <location>
        <begin position="153"/>
        <end position="172"/>
    </location>
</feature>
<feature type="region of interest" description="Disordered" evidence="1">
    <location>
        <begin position="117"/>
        <end position="231"/>
    </location>
</feature>
<dbReference type="KEGG" id="srub:C2R22_18600"/>
<accession>A0A2I8VND4</accession>
<dbReference type="Proteomes" id="UP000236584">
    <property type="component" value="Chromosome"/>
</dbReference>
<feature type="compositionally biased region" description="Acidic residues" evidence="1">
    <location>
        <begin position="178"/>
        <end position="190"/>
    </location>
</feature>
<feature type="compositionally biased region" description="Basic and acidic residues" evidence="1">
    <location>
        <begin position="191"/>
        <end position="211"/>
    </location>
</feature>
<keyword evidence="3" id="KW-1185">Reference proteome</keyword>
<gene>
    <name evidence="2" type="ORF">C2R22_18600</name>
</gene>
<name>A0A2I8VND4_9EURY</name>
<sequence length="231" mass="25159">MSADDPDRSDRGELVRWQDGIDFRDLIYGMAESVSEAQVELDRNLAVTMVEFAGTTVDVVPRVTRTIDAEGRVTHTPSPTEKRSLLDLGLTPTRYQFSEATVDVEFDLSFVVDETEKGNETRKARFRVDTSEAHHRRRYHGEANTTAKVSARLVPVPTPAALTPATVEPTPESTTGDGDSEADADANGETSDERETETAGERRAGDARGGDETNDEEGTPDRTADESVGDA</sequence>